<sequence length="58" mass="6084">MPALRAEGEDGAAIAARPVITDNAVHQRIGNIFAKLHLPPTGGGHRRVRAVLAHLGRG</sequence>
<evidence type="ECO:0008006" key="3">
    <source>
        <dbReference type="Google" id="ProtNLM"/>
    </source>
</evidence>
<reference evidence="1 2" key="1">
    <citation type="journal article" date="2019" name="Int. J. Syst. Evol. Microbiol.">
        <title>The Global Catalogue of Microorganisms (GCM) 10K type strain sequencing project: providing services to taxonomists for standard genome sequencing and annotation.</title>
        <authorList>
            <consortium name="The Broad Institute Genomics Platform"/>
            <consortium name="The Broad Institute Genome Sequencing Center for Infectious Disease"/>
            <person name="Wu L."/>
            <person name="Ma J."/>
        </authorList>
    </citation>
    <scope>NUCLEOTIDE SEQUENCE [LARGE SCALE GENOMIC DNA]</scope>
    <source>
        <strain evidence="1 2">JCM 14559</strain>
    </source>
</reference>
<dbReference type="Proteomes" id="UP001500897">
    <property type="component" value="Unassembled WGS sequence"/>
</dbReference>
<dbReference type="InterPro" id="IPR036388">
    <property type="entry name" value="WH-like_DNA-bd_sf"/>
</dbReference>
<accession>A0ABN2WTQ5</accession>
<gene>
    <name evidence="1" type="ORF">GCM10009759_28320</name>
</gene>
<protein>
    <recommendedName>
        <fullName evidence="3">HTH luxR-type domain-containing protein</fullName>
    </recommendedName>
</protein>
<dbReference type="Gene3D" id="1.10.10.10">
    <property type="entry name" value="Winged helix-like DNA-binding domain superfamily/Winged helix DNA-binding domain"/>
    <property type="match status" value="1"/>
</dbReference>
<dbReference type="EMBL" id="BAAANS010000016">
    <property type="protein sequence ID" value="GAA2097849.1"/>
    <property type="molecule type" value="Genomic_DNA"/>
</dbReference>
<keyword evidence="2" id="KW-1185">Reference proteome</keyword>
<name>A0ABN2WTQ5_9ACTN</name>
<evidence type="ECO:0000313" key="2">
    <source>
        <dbReference type="Proteomes" id="UP001500897"/>
    </source>
</evidence>
<evidence type="ECO:0000313" key="1">
    <source>
        <dbReference type="EMBL" id="GAA2097849.1"/>
    </source>
</evidence>
<proteinExistence type="predicted"/>
<comment type="caution">
    <text evidence="1">The sequence shown here is derived from an EMBL/GenBank/DDBJ whole genome shotgun (WGS) entry which is preliminary data.</text>
</comment>
<organism evidence="1 2">
    <name type="scientific">Kitasatospora saccharophila</name>
    <dbReference type="NCBI Taxonomy" id="407973"/>
    <lineage>
        <taxon>Bacteria</taxon>
        <taxon>Bacillati</taxon>
        <taxon>Actinomycetota</taxon>
        <taxon>Actinomycetes</taxon>
        <taxon>Kitasatosporales</taxon>
        <taxon>Streptomycetaceae</taxon>
        <taxon>Kitasatospora</taxon>
    </lineage>
</organism>
<dbReference type="RefSeq" id="WP_344552380.1">
    <property type="nucleotide sequence ID" value="NZ_BAAANS010000016.1"/>
</dbReference>